<reference evidence="1 2" key="1">
    <citation type="submission" date="2019-10" db="EMBL/GenBank/DDBJ databases">
        <title>Glaciimonas soli sp. nov., a psychrophilic bacterium isolated from the forest soil of a high elevation mountain in Taiwan.</title>
        <authorList>
            <person name="Wang L.-T."/>
            <person name="Shieh W.Y."/>
        </authorList>
    </citation>
    <scope>NUCLEOTIDE SEQUENCE [LARGE SCALE GENOMIC DNA]</scope>
    <source>
        <strain evidence="1 2">GS1</strain>
    </source>
</reference>
<evidence type="ECO:0000313" key="2">
    <source>
        <dbReference type="Proteomes" id="UP000451565"/>
    </source>
</evidence>
<dbReference type="PANTHER" id="PTHR38765:SF1">
    <property type="entry name" value="DUF484 DOMAIN-CONTAINING PROTEIN"/>
    <property type="match status" value="1"/>
</dbReference>
<dbReference type="PANTHER" id="PTHR38765">
    <property type="entry name" value="DUF484 DOMAIN-CONTAINING PROTEIN"/>
    <property type="match status" value="1"/>
</dbReference>
<organism evidence="1 2">
    <name type="scientific">Glaciimonas soli</name>
    <dbReference type="NCBI Taxonomy" id="2590999"/>
    <lineage>
        <taxon>Bacteria</taxon>
        <taxon>Pseudomonadati</taxon>
        <taxon>Pseudomonadota</taxon>
        <taxon>Betaproteobacteria</taxon>
        <taxon>Burkholderiales</taxon>
        <taxon>Oxalobacteraceae</taxon>
        <taxon>Glaciimonas</taxon>
    </lineage>
</organism>
<dbReference type="Proteomes" id="UP000451565">
    <property type="component" value="Unassembled WGS sequence"/>
</dbReference>
<dbReference type="InterPro" id="IPR007435">
    <property type="entry name" value="DUF484"/>
</dbReference>
<accession>A0A843YUI2</accession>
<dbReference type="EMBL" id="WINI01000003">
    <property type="protein sequence ID" value="MQR00286.1"/>
    <property type="molecule type" value="Genomic_DNA"/>
</dbReference>
<dbReference type="Pfam" id="PF04340">
    <property type="entry name" value="DUF484"/>
    <property type="match status" value="1"/>
</dbReference>
<dbReference type="OrthoDB" id="8525200at2"/>
<sequence>MNNHLESDSVAQYLIETPHFFEEHAELLGKIKLTSPLLGRAISLQERQMEVLREKIKVQDLRLAEMMRHAHENDGIADKLQTWSRSLLQTHQTADMPQVLIAGLQTIFAVPQATLRIWDVASEFEHIRFAEAVSSDSKIFASGLSAPFCGSNNDFEAASWLDQPTEIRSIAMLPLRTANATFGLLVLGSPDSERFTSDMATDFLSKLGETASAALSGLLPLSSPT</sequence>
<dbReference type="InterPro" id="IPR029016">
    <property type="entry name" value="GAF-like_dom_sf"/>
</dbReference>
<dbReference type="AlphaFoldDB" id="A0A843YUI2"/>
<protein>
    <submittedName>
        <fullName evidence="1">DUF484 family protein</fullName>
    </submittedName>
</protein>
<keyword evidence="2" id="KW-1185">Reference proteome</keyword>
<dbReference type="Gene3D" id="3.30.450.40">
    <property type="match status" value="1"/>
</dbReference>
<proteinExistence type="predicted"/>
<gene>
    <name evidence="1" type="ORF">GEV47_06290</name>
</gene>
<name>A0A843YUI2_9BURK</name>
<comment type="caution">
    <text evidence="1">The sequence shown here is derived from an EMBL/GenBank/DDBJ whole genome shotgun (WGS) entry which is preliminary data.</text>
</comment>
<dbReference type="SUPFAM" id="SSF55781">
    <property type="entry name" value="GAF domain-like"/>
    <property type="match status" value="1"/>
</dbReference>
<dbReference type="RefSeq" id="WP_153233901.1">
    <property type="nucleotide sequence ID" value="NZ_WINI01000003.1"/>
</dbReference>
<evidence type="ECO:0000313" key="1">
    <source>
        <dbReference type="EMBL" id="MQR00286.1"/>
    </source>
</evidence>